<dbReference type="EMBL" id="JAIQCV010000008">
    <property type="protein sequence ID" value="KAH1072521.1"/>
    <property type="molecule type" value="Genomic_DNA"/>
</dbReference>
<proteinExistence type="predicted"/>
<name>A0A9D3V5I5_9ROSI</name>
<evidence type="ECO:0000313" key="1">
    <source>
        <dbReference type="EMBL" id="KAH1072521.1"/>
    </source>
</evidence>
<reference evidence="1 2" key="1">
    <citation type="journal article" date="2021" name="Plant Biotechnol. J.">
        <title>Multi-omics assisted identification of the key and species-specific regulatory components of drought-tolerant mechanisms in Gossypium stocksii.</title>
        <authorList>
            <person name="Yu D."/>
            <person name="Ke L."/>
            <person name="Zhang D."/>
            <person name="Wu Y."/>
            <person name="Sun Y."/>
            <person name="Mei J."/>
            <person name="Sun J."/>
            <person name="Sun Y."/>
        </authorList>
    </citation>
    <scope>NUCLEOTIDE SEQUENCE [LARGE SCALE GENOMIC DNA]</scope>
    <source>
        <strain evidence="2">cv. E1</strain>
        <tissue evidence="1">Leaf</tissue>
    </source>
</reference>
<dbReference type="Proteomes" id="UP000828251">
    <property type="component" value="Unassembled WGS sequence"/>
</dbReference>
<organism evidence="1 2">
    <name type="scientific">Gossypium stocksii</name>
    <dbReference type="NCBI Taxonomy" id="47602"/>
    <lineage>
        <taxon>Eukaryota</taxon>
        <taxon>Viridiplantae</taxon>
        <taxon>Streptophyta</taxon>
        <taxon>Embryophyta</taxon>
        <taxon>Tracheophyta</taxon>
        <taxon>Spermatophyta</taxon>
        <taxon>Magnoliopsida</taxon>
        <taxon>eudicotyledons</taxon>
        <taxon>Gunneridae</taxon>
        <taxon>Pentapetalae</taxon>
        <taxon>rosids</taxon>
        <taxon>malvids</taxon>
        <taxon>Malvales</taxon>
        <taxon>Malvaceae</taxon>
        <taxon>Malvoideae</taxon>
        <taxon>Gossypium</taxon>
    </lineage>
</organism>
<comment type="caution">
    <text evidence="1">The sequence shown here is derived from an EMBL/GenBank/DDBJ whole genome shotgun (WGS) entry which is preliminary data.</text>
</comment>
<evidence type="ECO:0008006" key="3">
    <source>
        <dbReference type="Google" id="ProtNLM"/>
    </source>
</evidence>
<sequence length="194" mass="22211">MDTMQGVLNTNMDGMTGNNDALKVMVSALKEHIQELKGELIIYKATFGNEVLAATPKLKLDVLKPKEFNGMRSAKDVDKFLWGMAQYFHSKGIIDDASKTRNKVELPLRLGRSSKVNPMGSFAKDEARAKLRQQSIVREYMKEFNELMLQIFDLGENEEFYFLMNGLKPWTKTRVATSRSQTTYKSYDHNEVLN</sequence>
<dbReference type="OrthoDB" id="996639at2759"/>
<accession>A0A9D3V5I5</accession>
<protein>
    <recommendedName>
        <fullName evidence="3">Retrotransposon gag domain-containing protein</fullName>
    </recommendedName>
</protein>
<keyword evidence="2" id="KW-1185">Reference proteome</keyword>
<evidence type="ECO:0000313" key="2">
    <source>
        <dbReference type="Proteomes" id="UP000828251"/>
    </source>
</evidence>
<dbReference type="AlphaFoldDB" id="A0A9D3V5I5"/>
<gene>
    <name evidence="1" type="ORF">J1N35_024849</name>
</gene>